<sequence>MGPSSHHPSHLWGFGSVVRRRRPGYLNKSSALRDPSTRTTAVSIVYIVVCRCRDPNAGKKAIATEVGRRRIPLAVGTFSVKQQRHRSPISIADLCVPLCSSDLLEGVFYQRWEQKGQPFWFILPSSTATNEAGSICSTSHRPLRPHTTPFGFVRTEHLMRIINDAIAGTLRSETSASA</sequence>
<protein>
    <submittedName>
        <fullName evidence="1">Uncharacterized protein</fullName>
    </submittedName>
</protein>
<comment type="caution">
    <text evidence="1">The sequence shown here is derived from an EMBL/GenBank/DDBJ whole genome shotgun (WGS) entry which is preliminary data.</text>
</comment>
<organism evidence="1 2">
    <name type="scientific">Ensete ventricosum</name>
    <name type="common">Abyssinian banana</name>
    <name type="synonym">Musa ensete</name>
    <dbReference type="NCBI Taxonomy" id="4639"/>
    <lineage>
        <taxon>Eukaryota</taxon>
        <taxon>Viridiplantae</taxon>
        <taxon>Streptophyta</taxon>
        <taxon>Embryophyta</taxon>
        <taxon>Tracheophyta</taxon>
        <taxon>Spermatophyta</taxon>
        <taxon>Magnoliopsida</taxon>
        <taxon>Liliopsida</taxon>
        <taxon>Zingiberales</taxon>
        <taxon>Musaceae</taxon>
        <taxon>Ensete</taxon>
    </lineage>
</organism>
<evidence type="ECO:0000313" key="1">
    <source>
        <dbReference type="EMBL" id="RRT32053.1"/>
    </source>
</evidence>
<dbReference type="EMBL" id="AMZH03034131">
    <property type="protein sequence ID" value="RRT32053.1"/>
    <property type="molecule type" value="Genomic_DNA"/>
</dbReference>
<evidence type="ECO:0000313" key="2">
    <source>
        <dbReference type="Proteomes" id="UP000287651"/>
    </source>
</evidence>
<name>A0A426WXM1_ENSVE</name>
<dbReference type="AlphaFoldDB" id="A0A426WXM1"/>
<accession>A0A426WXM1</accession>
<gene>
    <name evidence="1" type="ORF">B296_00057825</name>
</gene>
<reference evidence="1 2" key="1">
    <citation type="journal article" date="2014" name="Agronomy (Basel)">
        <title>A Draft Genome Sequence for Ensete ventricosum, the Drought-Tolerant Tree Against Hunger.</title>
        <authorList>
            <person name="Harrison J."/>
            <person name="Moore K.A."/>
            <person name="Paszkiewicz K."/>
            <person name="Jones T."/>
            <person name="Grant M."/>
            <person name="Ambacheew D."/>
            <person name="Muzemil S."/>
            <person name="Studholme D.J."/>
        </authorList>
    </citation>
    <scope>NUCLEOTIDE SEQUENCE [LARGE SCALE GENOMIC DNA]</scope>
</reference>
<dbReference type="Proteomes" id="UP000287651">
    <property type="component" value="Unassembled WGS sequence"/>
</dbReference>
<proteinExistence type="predicted"/>